<dbReference type="STRING" id="7102.A0A2A4JF34"/>
<name>A0A2A4JF34_HELVI</name>
<dbReference type="PROSITE" id="PS50142">
    <property type="entry name" value="RNASE_3_2"/>
    <property type="match status" value="1"/>
</dbReference>
<comment type="caution">
    <text evidence="3">The sequence shown here is derived from an EMBL/GenBank/DDBJ whole genome shotgun (WGS) entry which is preliminary data.</text>
</comment>
<evidence type="ECO:0000259" key="2">
    <source>
        <dbReference type="PROSITE" id="PS50142"/>
    </source>
</evidence>
<proteinExistence type="predicted"/>
<dbReference type="CDD" id="cd00593">
    <property type="entry name" value="RIBOc"/>
    <property type="match status" value="1"/>
</dbReference>
<dbReference type="EMBL" id="NWSH01001648">
    <property type="protein sequence ID" value="PCG70571.1"/>
    <property type="molecule type" value="Genomic_DNA"/>
</dbReference>
<dbReference type="GO" id="GO:0004525">
    <property type="term" value="F:ribonuclease III activity"/>
    <property type="evidence" value="ECO:0007669"/>
    <property type="project" value="InterPro"/>
</dbReference>
<dbReference type="PANTHER" id="PTHR14950">
    <property type="entry name" value="DICER-RELATED"/>
    <property type="match status" value="1"/>
</dbReference>
<reference evidence="3" key="1">
    <citation type="submission" date="2017-09" db="EMBL/GenBank/DDBJ databases">
        <title>Contemporary evolution of a Lepidopteran species, Heliothis virescens, in response to modern agricultural practices.</title>
        <authorList>
            <person name="Fritz M.L."/>
            <person name="Deyonke A.M."/>
            <person name="Papanicolaou A."/>
            <person name="Micinski S."/>
            <person name="Westbrook J."/>
            <person name="Gould F."/>
        </authorList>
    </citation>
    <scope>NUCLEOTIDE SEQUENCE [LARGE SCALE GENOMIC DNA]</scope>
    <source>
        <strain evidence="3">HvINT-</strain>
        <tissue evidence="3">Whole body</tissue>
    </source>
</reference>
<dbReference type="GO" id="GO:0006309">
    <property type="term" value="P:apoptotic DNA fragmentation"/>
    <property type="evidence" value="ECO:0007669"/>
    <property type="project" value="TreeGrafter"/>
</dbReference>
<dbReference type="Pfam" id="PF00636">
    <property type="entry name" value="Ribonuclease_3"/>
    <property type="match status" value="1"/>
</dbReference>
<dbReference type="SUPFAM" id="SSF69065">
    <property type="entry name" value="RNase III domain-like"/>
    <property type="match status" value="1"/>
</dbReference>
<gene>
    <name evidence="3" type="ORF">B5V51_2818</name>
</gene>
<dbReference type="GO" id="GO:0005634">
    <property type="term" value="C:nucleus"/>
    <property type="evidence" value="ECO:0007669"/>
    <property type="project" value="TreeGrafter"/>
</dbReference>
<protein>
    <recommendedName>
        <fullName evidence="2">RNase III domain-containing protein</fullName>
    </recommendedName>
</protein>
<sequence>MDVECYDEFVSAPLIASPHSNYHMRSPPSAYGHSAAISAPPAKYNDQIDLLKATVTGKGPELRDILAALTTIKSHDTFNLERVETLGDSFLKFAASLYVYHKFPKLNEGQLTNIKCRLISNRNLYYAGERFNLAGRMKMEQFSPRKDFMLPGFFAPKEVEDFIAEKQSFLDGK</sequence>
<organism evidence="3">
    <name type="scientific">Heliothis virescens</name>
    <name type="common">Tobacco budworm moth</name>
    <dbReference type="NCBI Taxonomy" id="7102"/>
    <lineage>
        <taxon>Eukaryota</taxon>
        <taxon>Metazoa</taxon>
        <taxon>Ecdysozoa</taxon>
        <taxon>Arthropoda</taxon>
        <taxon>Hexapoda</taxon>
        <taxon>Insecta</taxon>
        <taxon>Pterygota</taxon>
        <taxon>Neoptera</taxon>
        <taxon>Endopterygota</taxon>
        <taxon>Lepidoptera</taxon>
        <taxon>Glossata</taxon>
        <taxon>Ditrysia</taxon>
        <taxon>Noctuoidea</taxon>
        <taxon>Noctuidae</taxon>
        <taxon>Heliothinae</taxon>
        <taxon>Heliothis</taxon>
    </lineage>
</organism>
<dbReference type="GO" id="GO:0030422">
    <property type="term" value="P:siRNA processing"/>
    <property type="evidence" value="ECO:0007669"/>
    <property type="project" value="TreeGrafter"/>
</dbReference>
<dbReference type="InterPro" id="IPR036389">
    <property type="entry name" value="RNase_III_sf"/>
</dbReference>
<feature type="domain" description="RNase III" evidence="2">
    <location>
        <begin position="68"/>
        <end position="173"/>
    </location>
</feature>
<dbReference type="GO" id="GO:0031054">
    <property type="term" value="P:pre-miRNA processing"/>
    <property type="evidence" value="ECO:0007669"/>
    <property type="project" value="TreeGrafter"/>
</dbReference>
<accession>A0A2A4JF34</accession>
<evidence type="ECO:0000256" key="1">
    <source>
        <dbReference type="ARBA" id="ARBA00022801"/>
    </source>
</evidence>
<dbReference type="SMART" id="SM00535">
    <property type="entry name" value="RIBOc"/>
    <property type="match status" value="1"/>
</dbReference>
<dbReference type="GO" id="GO:0004530">
    <property type="term" value="F:deoxyribonuclease I activity"/>
    <property type="evidence" value="ECO:0007669"/>
    <property type="project" value="TreeGrafter"/>
</dbReference>
<dbReference type="Gene3D" id="1.10.1520.10">
    <property type="entry name" value="Ribonuclease III domain"/>
    <property type="match status" value="1"/>
</dbReference>
<dbReference type="PANTHER" id="PTHR14950:SF37">
    <property type="entry name" value="ENDORIBONUCLEASE DICER"/>
    <property type="match status" value="1"/>
</dbReference>
<dbReference type="GO" id="GO:0003723">
    <property type="term" value="F:RNA binding"/>
    <property type="evidence" value="ECO:0007669"/>
    <property type="project" value="TreeGrafter"/>
</dbReference>
<keyword evidence="1" id="KW-0378">Hydrolase</keyword>
<dbReference type="InterPro" id="IPR000999">
    <property type="entry name" value="RNase_III_dom"/>
</dbReference>
<dbReference type="AlphaFoldDB" id="A0A2A4JF34"/>
<evidence type="ECO:0000313" key="3">
    <source>
        <dbReference type="EMBL" id="PCG70571.1"/>
    </source>
</evidence>
<dbReference type="GO" id="GO:0005737">
    <property type="term" value="C:cytoplasm"/>
    <property type="evidence" value="ECO:0007669"/>
    <property type="project" value="TreeGrafter"/>
</dbReference>